<sequence length="104" mass="12157">MPHDPADKTHRKPRQTRGTPLGRYVNLISLGVTLFYGGILYLSYRKNVIPLANTDDTYKKMLEEARKRDYLVDYPPIMHELADKLFWEGLFKPESEDAQKTEQD</sequence>
<evidence type="ECO:0000313" key="2">
    <source>
        <dbReference type="EMBL" id="EZA47156.1"/>
    </source>
</evidence>
<organism evidence="2 3">
    <name type="scientific">Ooceraea biroi</name>
    <name type="common">Clonal raider ant</name>
    <name type="synonym">Cerapachys biroi</name>
    <dbReference type="NCBI Taxonomy" id="2015173"/>
    <lineage>
        <taxon>Eukaryota</taxon>
        <taxon>Metazoa</taxon>
        <taxon>Ecdysozoa</taxon>
        <taxon>Arthropoda</taxon>
        <taxon>Hexapoda</taxon>
        <taxon>Insecta</taxon>
        <taxon>Pterygota</taxon>
        <taxon>Neoptera</taxon>
        <taxon>Endopterygota</taxon>
        <taxon>Hymenoptera</taxon>
        <taxon>Apocrita</taxon>
        <taxon>Aculeata</taxon>
        <taxon>Formicoidea</taxon>
        <taxon>Formicidae</taxon>
        <taxon>Dorylinae</taxon>
        <taxon>Ooceraea</taxon>
    </lineage>
</organism>
<dbReference type="AlphaFoldDB" id="A0A026VUJ5"/>
<dbReference type="Proteomes" id="UP000053097">
    <property type="component" value="Unassembled WGS sequence"/>
</dbReference>
<keyword evidence="3" id="KW-1185">Reference proteome</keyword>
<dbReference type="EMBL" id="KK107928">
    <property type="protein sequence ID" value="EZA47156.1"/>
    <property type="molecule type" value="Genomic_DNA"/>
</dbReference>
<name>A0A026VUJ5_OOCBI</name>
<keyword evidence="1" id="KW-0812">Transmembrane</keyword>
<evidence type="ECO:0000256" key="1">
    <source>
        <dbReference type="SAM" id="Phobius"/>
    </source>
</evidence>
<gene>
    <name evidence="2" type="ORF">X777_16621</name>
</gene>
<feature type="transmembrane region" description="Helical" evidence="1">
    <location>
        <begin position="21"/>
        <end position="44"/>
    </location>
</feature>
<reference evidence="2 3" key="1">
    <citation type="journal article" date="2014" name="Curr. Biol.">
        <title>The genome of the clonal raider ant Cerapachys biroi.</title>
        <authorList>
            <person name="Oxley P.R."/>
            <person name="Ji L."/>
            <person name="Fetter-Pruneda I."/>
            <person name="McKenzie S.K."/>
            <person name="Li C."/>
            <person name="Hu H."/>
            <person name="Zhang G."/>
            <person name="Kronauer D.J."/>
        </authorList>
    </citation>
    <scope>NUCLEOTIDE SEQUENCE [LARGE SCALE GENOMIC DNA]</scope>
</reference>
<keyword evidence="1" id="KW-1133">Transmembrane helix</keyword>
<evidence type="ECO:0000313" key="3">
    <source>
        <dbReference type="Proteomes" id="UP000053097"/>
    </source>
</evidence>
<proteinExistence type="predicted"/>
<protein>
    <submittedName>
        <fullName evidence="2">Uncharacterized protein</fullName>
    </submittedName>
</protein>
<accession>A0A026VUJ5</accession>
<keyword evidence="1" id="KW-0472">Membrane</keyword>